<evidence type="ECO:0000256" key="3">
    <source>
        <dbReference type="ARBA" id="ARBA00022490"/>
    </source>
</evidence>
<evidence type="ECO:0000256" key="6">
    <source>
        <dbReference type="ARBA" id="ARBA00023179"/>
    </source>
</evidence>
<dbReference type="WBParaSite" id="scaffold833_cov192.g1859">
    <property type="protein sequence ID" value="scaffold833_cov192.g1859"/>
    <property type="gene ID" value="scaffold833_cov192.g1859"/>
</dbReference>
<organism evidence="9 10">
    <name type="scientific">Meloidogyne javanica</name>
    <name type="common">Root-knot nematode worm</name>
    <dbReference type="NCBI Taxonomy" id="6303"/>
    <lineage>
        <taxon>Eukaryota</taxon>
        <taxon>Metazoa</taxon>
        <taxon>Ecdysozoa</taxon>
        <taxon>Nematoda</taxon>
        <taxon>Chromadorea</taxon>
        <taxon>Rhabditida</taxon>
        <taxon>Tylenchina</taxon>
        <taxon>Tylenchomorpha</taxon>
        <taxon>Tylenchoidea</taxon>
        <taxon>Meloidogynidae</taxon>
        <taxon>Meloidogyninae</taxon>
        <taxon>Meloidogyne</taxon>
        <taxon>Meloidogyne incognita group</taxon>
    </lineage>
</organism>
<keyword evidence="6" id="KW-0514">Muscle protein</keyword>
<dbReference type="PANTHER" id="PTHR46349:SF6">
    <property type="entry name" value="MYOSIN-6-LIKE"/>
    <property type="match status" value="1"/>
</dbReference>
<proteinExistence type="predicted"/>
<evidence type="ECO:0000256" key="1">
    <source>
        <dbReference type="ARBA" id="ARBA00004657"/>
    </source>
</evidence>
<evidence type="ECO:0000256" key="4">
    <source>
        <dbReference type="ARBA" id="ARBA00023123"/>
    </source>
</evidence>
<keyword evidence="4" id="KW-0518">Myosin</keyword>
<evidence type="ECO:0000256" key="8">
    <source>
        <dbReference type="SAM" id="MobiDB-lite"/>
    </source>
</evidence>
<evidence type="ECO:0000256" key="5">
    <source>
        <dbReference type="ARBA" id="ARBA00023175"/>
    </source>
</evidence>
<keyword evidence="2" id="KW-0787">Thick filament</keyword>
<dbReference type="Proteomes" id="UP000887561">
    <property type="component" value="Unplaced"/>
</dbReference>
<keyword evidence="7" id="KW-0175">Coiled coil</keyword>
<feature type="coiled-coil region" evidence="7">
    <location>
        <begin position="72"/>
        <end position="212"/>
    </location>
</feature>
<reference evidence="10" key="1">
    <citation type="submission" date="2022-11" db="UniProtKB">
        <authorList>
            <consortium name="WormBaseParasite"/>
        </authorList>
    </citation>
    <scope>IDENTIFICATION</scope>
</reference>
<evidence type="ECO:0000313" key="9">
    <source>
        <dbReference type="Proteomes" id="UP000887561"/>
    </source>
</evidence>
<name>A0A915NAD8_MELJA</name>
<accession>A0A915NAD8</accession>
<dbReference type="AlphaFoldDB" id="A0A915NAD8"/>
<sequence>MIPLQKKRKIVTRSMAKYSKKPSEIIALANSLKNKLNDSSSSEKKSEGGVNELLIDEILSINEKYKSTSHDLDKMVGEIATLTKELRQEKEHSQHVEQLRKGLELQIKEMIVRLDEAEALPIKSRKKITKLKVRIQLLEQELDGEQRRHQETDKNYRKAERRVKKVTFKIENKNKEDIDEDGSIKIKLEERIRALEEDLNGEQLRNGLLESKLNKEMEKKKKYKKIVKTKAGRRCKPYLIRRPPGPPGPPGADGSAAAA</sequence>
<comment type="subcellular location">
    <subcellularLocation>
        <location evidence="1">Cytoplasm</location>
        <location evidence="1">Myofibril</location>
    </subcellularLocation>
</comment>
<keyword evidence="5" id="KW-0505">Motor protein</keyword>
<evidence type="ECO:0000256" key="2">
    <source>
        <dbReference type="ARBA" id="ARBA00022433"/>
    </source>
</evidence>
<dbReference type="PANTHER" id="PTHR46349">
    <property type="entry name" value="CINGULIN-LIKE PROTEIN 1-RELATED"/>
    <property type="match status" value="1"/>
</dbReference>
<keyword evidence="9" id="KW-1185">Reference proteome</keyword>
<keyword evidence="3" id="KW-0963">Cytoplasm</keyword>
<feature type="region of interest" description="Disordered" evidence="8">
    <location>
        <begin position="234"/>
        <end position="259"/>
    </location>
</feature>
<evidence type="ECO:0000256" key="7">
    <source>
        <dbReference type="SAM" id="Coils"/>
    </source>
</evidence>
<evidence type="ECO:0000313" key="10">
    <source>
        <dbReference type="WBParaSite" id="scaffold833_cov192.g1859"/>
    </source>
</evidence>
<protein>
    <submittedName>
        <fullName evidence="10">Uncharacterized protein</fullName>
    </submittedName>
</protein>